<dbReference type="AlphaFoldDB" id="A0A9W8YN31"/>
<evidence type="ECO:0000313" key="7">
    <source>
        <dbReference type="Proteomes" id="UP001140453"/>
    </source>
</evidence>
<name>A0A9W8YN31_9PEZI</name>
<dbReference type="GO" id="GO:0022857">
    <property type="term" value="F:transmembrane transporter activity"/>
    <property type="evidence" value="ECO:0007669"/>
    <property type="project" value="InterPro"/>
</dbReference>
<organism evidence="6 7">
    <name type="scientific">Gnomoniopsis smithogilvyi</name>
    <dbReference type="NCBI Taxonomy" id="1191159"/>
    <lineage>
        <taxon>Eukaryota</taxon>
        <taxon>Fungi</taxon>
        <taxon>Dikarya</taxon>
        <taxon>Ascomycota</taxon>
        <taxon>Pezizomycotina</taxon>
        <taxon>Sordariomycetes</taxon>
        <taxon>Sordariomycetidae</taxon>
        <taxon>Diaporthales</taxon>
        <taxon>Gnomoniaceae</taxon>
        <taxon>Gnomoniopsis</taxon>
    </lineage>
</organism>
<feature type="transmembrane region" description="Helical" evidence="5">
    <location>
        <begin position="215"/>
        <end position="235"/>
    </location>
</feature>
<dbReference type="InterPro" id="IPR051617">
    <property type="entry name" value="UNC-93-like_regulator"/>
</dbReference>
<dbReference type="InterPro" id="IPR011701">
    <property type="entry name" value="MFS"/>
</dbReference>
<evidence type="ECO:0000256" key="4">
    <source>
        <dbReference type="ARBA" id="ARBA00023136"/>
    </source>
</evidence>
<evidence type="ECO:0000256" key="1">
    <source>
        <dbReference type="ARBA" id="ARBA00004141"/>
    </source>
</evidence>
<dbReference type="OrthoDB" id="196103at2759"/>
<comment type="caution">
    <text evidence="6">The sequence shown here is derived from an EMBL/GenBank/DDBJ whole genome shotgun (WGS) entry which is preliminary data.</text>
</comment>
<feature type="transmembrane region" description="Helical" evidence="5">
    <location>
        <begin position="274"/>
        <end position="298"/>
    </location>
</feature>
<dbReference type="Proteomes" id="UP001140453">
    <property type="component" value="Unassembled WGS sequence"/>
</dbReference>
<feature type="transmembrane region" description="Helical" evidence="5">
    <location>
        <begin position="381"/>
        <end position="402"/>
    </location>
</feature>
<keyword evidence="7" id="KW-1185">Reference proteome</keyword>
<feature type="transmembrane region" description="Helical" evidence="5">
    <location>
        <begin position="51"/>
        <end position="72"/>
    </location>
</feature>
<dbReference type="SUPFAM" id="SSF103473">
    <property type="entry name" value="MFS general substrate transporter"/>
    <property type="match status" value="1"/>
</dbReference>
<dbReference type="Pfam" id="PF07690">
    <property type="entry name" value="MFS_1"/>
    <property type="match status" value="1"/>
</dbReference>
<keyword evidence="4 5" id="KW-0472">Membrane</keyword>
<feature type="transmembrane region" description="Helical" evidence="5">
    <location>
        <begin position="444"/>
        <end position="465"/>
    </location>
</feature>
<evidence type="ECO:0000256" key="5">
    <source>
        <dbReference type="SAM" id="Phobius"/>
    </source>
</evidence>
<dbReference type="GO" id="GO:0016020">
    <property type="term" value="C:membrane"/>
    <property type="evidence" value="ECO:0007669"/>
    <property type="project" value="UniProtKB-SubCell"/>
</dbReference>
<evidence type="ECO:0000256" key="3">
    <source>
        <dbReference type="ARBA" id="ARBA00022989"/>
    </source>
</evidence>
<dbReference type="Gene3D" id="1.20.1250.20">
    <property type="entry name" value="MFS general substrate transporter like domains"/>
    <property type="match status" value="1"/>
</dbReference>
<keyword evidence="2 5" id="KW-0812">Transmembrane</keyword>
<evidence type="ECO:0008006" key="8">
    <source>
        <dbReference type="Google" id="ProtNLM"/>
    </source>
</evidence>
<dbReference type="PANTHER" id="PTHR23294">
    <property type="entry name" value="ET TRANSLATION PRODUCT-RELATED"/>
    <property type="match status" value="1"/>
</dbReference>
<comment type="subcellular location">
    <subcellularLocation>
        <location evidence="1">Membrane</location>
        <topology evidence="1">Multi-pass membrane protein</topology>
    </subcellularLocation>
</comment>
<accession>A0A9W8YN31</accession>
<evidence type="ECO:0000313" key="6">
    <source>
        <dbReference type="EMBL" id="KAJ4387786.1"/>
    </source>
</evidence>
<evidence type="ECO:0000256" key="2">
    <source>
        <dbReference type="ARBA" id="ARBA00022692"/>
    </source>
</evidence>
<dbReference type="InterPro" id="IPR036259">
    <property type="entry name" value="MFS_trans_sf"/>
</dbReference>
<feature type="transmembrane region" description="Helical" evidence="5">
    <location>
        <begin position="304"/>
        <end position="324"/>
    </location>
</feature>
<dbReference type="PANTHER" id="PTHR23294:SF19">
    <property type="entry name" value="DUF895 DOMAIN MEMBRANE PROTEIN-RELATED"/>
    <property type="match status" value="1"/>
</dbReference>
<gene>
    <name evidence="6" type="ORF">N0V93_008388</name>
</gene>
<sequence length="492" mass="54197">MSSSPPTTDDVGKITKMPEEQAITRIDSSDMATEVIDIDAAYLSSSKSTKFYRGVLFQMILFGAISFVGPAMSDAISNLGGGGLSSPYLSNLANALNYAAGCMVTLIGGPLINKIGIKWSCMIAAVTFPLDGSSYYVSARYGVNWYLLFSKILGGFTSGFLYVGETTAMLSYPNQDDRGFYLGIWSAMRNSGSVIGGAINFASNYTLTSAGGISWATYIIFVAFECTGVVWAFLLSPTERVRRKDGTRVPTSHRVTWNEEFRALWLHAQRPKTWLVFVPAFYSFFYGGTMGTYLSLHFSVRSRALSTLIMPIITIVMVIAYGRLLDMRRWSQSHRAWIAFILWVVPQIGCFIWIGIEYHKFGTATTALDYVLDGKRWAEAYVPYLIIFTTGYWTQLSLYWILGTFSTDVKSSARTGGLFRAFETAGQAVSYAINSNAGDARVPFYVNCAILAIAIPCMVGLIRMVPEAPADIDIDAVEVPAEDRDKKAVDQA</sequence>
<keyword evidence="3 5" id="KW-1133">Transmembrane helix</keyword>
<feature type="transmembrane region" description="Helical" evidence="5">
    <location>
        <begin position="336"/>
        <end position="356"/>
    </location>
</feature>
<feature type="transmembrane region" description="Helical" evidence="5">
    <location>
        <begin position="92"/>
        <end position="112"/>
    </location>
</feature>
<reference evidence="6" key="1">
    <citation type="submission" date="2022-10" db="EMBL/GenBank/DDBJ databases">
        <title>Tapping the CABI collections for fungal endophytes: first genome assemblies for Collariella, Neodidymelliopsis, Ascochyta clinopodiicola, Didymella pomorum, Didymosphaeria variabile, Neocosmospora piperis and Neocucurbitaria cava.</title>
        <authorList>
            <person name="Hill R."/>
        </authorList>
    </citation>
    <scope>NUCLEOTIDE SEQUENCE</scope>
    <source>
        <strain evidence="6">IMI 355082</strain>
    </source>
</reference>
<protein>
    <recommendedName>
        <fullName evidence="8">UNC93-like protein 2</fullName>
    </recommendedName>
</protein>
<proteinExistence type="predicted"/>
<feature type="transmembrane region" description="Helical" evidence="5">
    <location>
        <begin position="143"/>
        <end position="163"/>
    </location>
</feature>
<dbReference type="EMBL" id="JAPEVB010000005">
    <property type="protein sequence ID" value="KAJ4387786.1"/>
    <property type="molecule type" value="Genomic_DNA"/>
</dbReference>